<protein>
    <recommendedName>
        <fullName evidence="8">Polyribonucleotide nucleotidyltransferase</fullName>
        <ecNumber evidence="8">2.7.7.8</ecNumber>
    </recommendedName>
    <alternativeName>
        <fullName evidence="8">Polynucleotide phosphorylase</fullName>
        <shortName evidence="8">PNPase</shortName>
    </alternativeName>
</protein>
<dbReference type="PANTHER" id="PTHR11252:SF0">
    <property type="entry name" value="POLYRIBONUCLEOTIDE NUCLEOTIDYLTRANSFERASE 1, MITOCHONDRIAL"/>
    <property type="match status" value="1"/>
</dbReference>
<dbReference type="Proteomes" id="UP001206895">
    <property type="component" value="Unassembled WGS sequence"/>
</dbReference>
<keyword evidence="5 8" id="KW-0479">Metal-binding</keyword>
<dbReference type="InterPro" id="IPR015848">
    <property type="entry name" value="PNPase_PH_RNA-bd_bac/org-type"/>
</dbReference>
<dbReference type="SMART" id="SM00316">
    <property type="entry name" value="S1"/>
    <property type="match status" value="1"/>
</dbReference>
<evidence type="ECO:0000256" key="6">
    <source>
        <dbReference type="ARBA" id="ARBA00022842"/>
    </source>
</evidence>
<evidence type="ECO:0000256" key="1">
    <source>
        <dbReference type="ARBA" id="ARBA00007404"/>
    </source>
</evidence>
<dbReference type="InterPro" id="IPR020568">
    <property type="entry name" value="Ribosomal_Su5_D2-typ_SF"/>
</dbReference>
<comment type="subcellular location">
    <subcellularLocation>
        <location evidence="8">Cytoplasm</location>
    </subcellularLocation>
</comment>
<comment type="caution">
    <text evidence="10">The sequence shown here is derived from an EMBL/GenBank/DDBJ whole genome shotgun (WGS) entry which is preliminary data.</text>
</comment>
<evidence type="ECO:0000313" key="11">
    <source>
        <dbReference type="Proteomes" id="UP001206895"/>
    </source>
</evidence>
<comment type="similarity">
    <text evidence="1 8">Belongs to the polyribonucleotide nucleotidyltransferase family.</text>
</comment>
<dbReference type="InterPro" id="IPR003029">
    <property type="entry name" value="S1_domain"/>
</dbReference>
<keyword evidence="3 8" id="KW-0808">Transferase</keyword>
<dbReference type="PIRSF" id="PIRSF005499">
    <property type="entry name" value="PNPase"/>
    <property type="match status" value="1"/>
</dbReference>
<evidence type="ECO:0000256" key="7">
    <source>
        <dbReference type="ARBA" id="ARBA00022884"/>
    </source>
</evidence>
<name>A0ABT1HKR7_9NOCA</name>
<dbReference type="InterPro" id="IPR001247">
    <property type="entry name" value="ExoRNase_PH_dom1"/>
</dbReference>
<keyword evidence="7 8" id="KW-0694">RNA-binding</keyword>
<feature type="binding site" evidence="8">
    <location>
        <position position="541"/>
    </location>
    <ligand>
        <name>Mg(2+)</name>
        <dbReference type="ChEBI" id="CHEBI:18420"/>
    </ligand>
</feature>
<dbReference type="Gene3D" id="3.30.1370.10">
    <property type="entry name" value="K Homology domain, type 1"/>
    <property type="match status" value="1"/>
</dbReference>
<dbReference type="EMBL" id="JAMTCJ010000004">
    <property type="protein sequence ID" value="MCP2178534.1"/>
    <property type="molecule type" value="Genomic_DNA"/>
</dbReference>
<dbReference type="InterPro" id="IPR036612">
    <property type="entry name" value="KH_dom_type_1_sf"/>
</dbReference>
<dbReference type="CDD" id="cd11364">
    <property type="entry name" value="RNase_PH_PNPase_2"/>
    <property type="match status" value="1"/>
</dbReference>
<evidence type="ECO:0000256" key="4">
    <source>
        <dbReference type="ARBA" id="ARBA00022695"/>
    </source>
</evidence>
<dbReference type="EC" id="2.7.7.8" evidence="8"/>
<dbReference type="CDD" id="cd04472">
    <property type="entry name" value="S1_PNPase"/>
    <property type="match status" value="1"/>
</dbReference>
<dbReference type="Pfam" id="PF01138">
    <property type="entry name" value="RNase_PH"/>
    <property type="match status" value="2"/>
</dbReference>
<dbReference type="InterPro" id="IPR036345">
    <property type="entry name" value="ExoRNase_PH_dom2_sf"/>
</dbReference>
<dbReference type="CDD" id="cd02393">
    <property type="entry name" value="KH-I_PNPase"/>
    <property type="match status" value="1"/>
</dbReference>
<dbReference type="InterPro" id="IPR012162">
    <property type="entry name" value="PNPase"/>
</dbReference>
<evidence type="ECO:0000256" key="2">
    <source>
        <dbReference type="ARBA" id="ARBA00022490"/>
    </source>
</evidence>
<comment type="catalytic activity">
    <reaction evidence="8">
        <text>RNA(n+1) + phosphate = RNA(n) + a ribonucleoside 5'-diphosphate</text>
        <dbReference type="Rhea" id="RHEA:22096"/>
        <dbReference type="Rhea" id="RHEA-COMP:14527"/>
        <dbReference type="Rhea" id="RHEA-COMP:17342"/>
        <dbReference type="ChEBI" id="CHEBI:43474"/>
        <dbReference type="ChEBI" id="CHEBI:57930"/>
        <dbReference type="ChEBI" id="CHEBI:140395"/>
        <dbReference type="EC" id="2.7.7.8"/>
    </reaction>
</comment>
<dbReference type="Pfam" id="PF03726">
    <property type="entry name" value="PNPase"/>
    <property type="match status" value="1"/>
</dbReference>
<dbReference type="InterPro" id="IPR036456">
    <property type="entry name" value="PNPase_PH_RNA-bd_sf"/>
</dbReference>
<dbReference type="SUPFAM" id="SSF55666">
    <property type="entry name" value="Ribonuclease PH domain 2-like"/>
    <property type="match status" value="2"/>
</dbReference>
<proteinExistence type="inferred from homology"/>
<dbReference type="SUPFAM" id="SSF54211">
    <property type="entry name" value="Ribosomal protein S5 domain 2-like"/>
    <property type="match status" value="2"/>
</dbReference>
<dbReference type="HAMAP" id="MF_01595">
    <property type="entry name" value="PNPase"/>
    <property type="match status" value="1"/>
</dbReference>
<dbReference type="NCBIfam" id="NF008805">
    <property type="entry name" value="PRK11824.1"/>
    <property type="match status" value="1"/>
</dbReference>
<dbReference type="InterPro" id="IPR012340">
    <property type="entry name" value="NA-bd_OB-fold"/>
</dbReference>
<dbReference type="NCBIfam" id="TIGR03591">
    <property type="entry name" value="polynuc_phos"/>
    <property type="match status" value="1"/>
</dbReference>
<dbReference type="SUPFAM" id="SSF54791">
    <property type="entry name" value="Eukaryotic type KH-domain (KH-domain type I)"/>
    <property type="match status" value="1"/>
</dbReference>
<keyword evidence="2 8" id="KW-0963">Cytoplasm</keyword>
<organism evidence="10 11">
    <name type="scientific">Williamsia maris</name>
    <dbReference type="NCBI Taxonomy" id="72806"/>
    <lineage>
        <taxon>Bacteria</taxon>
        <taxon>Bacillati</taxon>
        <taxon>Actinomycetota</taxon>
        <taxon>Actinomycetes</taxon>
        <taxon>Mycobacteriales</taxon>
        <taxon>Nocardiaceae</taxon>
        <taxon>Williamsia</taxon>
    </lineage>
</organism>
<dbReference type="SUPFAM" id="SSF46915">
    <property type="entry name" value="Polynucleotide phosphorylase/guanosine pentaphosphate synthase (PNPase/GPSI), domain 3"/>
    <property type="match status" value="1"/>
</dbReference>
<keyword evidence="4 8" id="KW-0548">Nucleotidyltransferase</keyword>
<comment type="function">
    <text evidence="8">Involved in mRNA degradation. Catalyzes the phosphorolysis of single-stranded polyribonucleotides processively in the 3'- to 5'-direction.</text>
</comment>
<accession>A0ABT1HKR7</accession>
<dbReference type="RefSeq" id="WP_253663423.1">
    <property type="nucleotide sequence ID" value="NZ_BAAAJQ010000003.1"/>
</dbReference>
<reference evidence="10 11" key="1">
    <citation type="submission" date="2022-06" db="EMBL/GenBank/DDBJ databases">
        <title>Genomic Encyclopedia of Archaeal and Bacterial Type Strains, Phase II (KMG-II): from individual species to whole genera.</title>
        <authorList>
            <person name="Goeker M."/>
        </authorList>
    </citation>
    <scope>NUCLEOTIDE SEQUENCE [LARGE SCALE GENOMIC DNA]</scope>
    <source>
        <strain evidence="10 11">DSM 44693</strain>
    </source>
</reference>
<dbReference type="Gene3D" id="2.40.50.140">
    <property type="entry name" value="Nucleic acid-binding proteins"/>
    <property type="match status" value="1"/>
</dbReference>
<dbReference type="Gene3D" id="3.30.230.70">
    <property type="entry name" value="GHMP Kinase, N-terminal domain"/>
    <property type="match status" value="2"/>
</dbReference>
<dbReference type="PROSITE" id="PS50126">
    <property type="entry name" value="S1"/>
    <property type="match status" value="1"/>
</dbReference>
<feature type="domain" description="S1 motif" evidence="9">
    <location>
        <begin position="672"/>
        <end position="741"/>
    </location>
</feature>
<dbReference type="InterPro" id="IPR027408">
    <property type="entry name" value="PNPase/RNase_PH_dom_sf"/>
</dbReference>
<keyword evidence="11" id="KW-1185">Reference proteome</keyword>
<dbReference type="NCBIfam" id="TIGR02696">
    <property type="entry name" value="pppGpp_PNP"/>
    <property type="match status" value="1"/>
</dbReference>
<evidence type="ECO:0000259" key="9">
    <source>
        <dbReference type="PROSITE" id="PS50126"/>
    </source>
</evidence>
<keyword evidence="6 8" id="KW-0460">Magnesium</keyword>
<dbReference type="SMART" id="SM00322">
    <property type="entry name" value="KH"/>
    <property type="match status" value="1"/>
</dbReference>
<dbReference type="SUPFAM" id="SSF50249">
    <property type="entry name" value="Nucleic acid-binding proteins"/>
    <property type="match status" value="1"/>
</dbReference>
<evidence type="ECO:0000313" key="10">
    <source>
        <dbReference type="EMBL" id="MCP2178534.1"/>
    </source>
</evidence>
<gene>
    <name evidence="8" type="primary">pnp</name>
    <name evidence="10" type="ORF">LX13_004375</name>
</gene>
<dbReference type="InterPro" id="IPR004088">
    <property type="entry name" value="KH_dom_type_1"/>
</dbReference>
<dbReference type="InterPro" id="IPR014069">
    <property type="entry name" value="GPSI/PNP"/>
</dbReference>
<dbReference type="PROSITE" id="PS50084">
    <property type="entry name" value="KH_TYPE_1"/>
    <property type="match status" value="1"/>
</dbReference>
<sequence length="756" mass="80105">MTDVTNAPAEADFDDDVTEATAVIDNGSFGTRTIRFETGRLAQQAAGAVVAYLDDENMLLSATSAGKHPKDNFDFFPLTIDVEERMYAAGRIPGSFFRREGRPSTDAILTCRLIDRPLRPSFVDGLRNEIQVVITVLSLDPNDLYDVVAINAASASTQLAGLPFSGPVGGVRVALIPTESNRAGQWVAFPTVEQLEGAVFDMVVAGRIVGEGDTADVAIMMVEAEATDNVIELISGGAQAPTEAIVAEGLEAAKPFIAALCEAQKSLAAQAAKATGEFPLFPAYQPDAYTAVESAGKDRLSEILTIAGKTERDDKTDELKADILASLGDQFAGREKEIGAAYRSLTKKLVRQRILTDHFRIDGRGITDIRSLSAEVALIPRAHGSALFERGETQIMGVTTLDMVKMAQQIDSLGPETSKRYMHHYNFPPYSTGETGRVGSPKRREIGHGALAERALMPVLPSVEEFPYAIRQVSEALSSNGSTSMGSVCASTMSLLNAGVPLKAPVAGIAMGLVSDEVDGETRYVALTDILGAEDAFGDMDFKVAGTKDFVTALQLDTKLDGIPSAVLAGALAQAKDARTTILEVMAEAIDEPDEMSPFAPRVTTVKVPIDKIGELIGPKGKNINAITEETGANISIEDDGTVFVGATDGVKAQAAIDRINAIANPQLPKVGERFLGTVVKTTAFGAFVSLLPGRDGLVHISKLGQGKRVNKVEDVVNVGSKLRVEIADIDDRGKISLVPVADTESEDAAPATVDA</sequence>
<evidence type="ECO:0000256" key="3">
    <source>
        <dbReference type="ARBA" id="ARBA00022679"/>
    </source>
</evidence>
<dbReference type="Pfam" id="PF00575">
    <property type="entry name" value="S1"/>
    <property type="match status" value="1"/>
</dbReference>
<evidence type="ECO:0000256" key="5">
    <source>
        <dbReference type="ARBA" id="ARBA00022723"/>
    </source>
</evidence>
<comment type="cofactor">
    <cofactor evidence="8">
        <name>Mg(2+)</name>
        <dbReference type="ChEBI" id="CHEBI:18420"/>
    </cofactor>
</comment>
<dbReference type="PANTHER" id="PTHR11252">
    <property type="entry name" value="POLYRIBONUCLEOTIDE NUCLEOTIDYLTRANSFERASE"/>
    <property type="match status" value="1"/>
</dbReference>
<dbReference type="InterPro" id="IPR004087">
    <property type="entry name" value="KH_dom"/>
</dbReference>
<evidence type="ECO:0000256" key="8">
    <source>
        <dbReference type="HAMAP-Rule" id="MF_01595"/>
    </source>
</evidence>
<feature type="binding site" evidence="8">
    <location>
        <position position="535"/>
    </location>
    <ligand>
        <name>Mg(2+)</name>
        <dbReference type="ChEBI" id="CHEBI:18420"/>
    </ligand>
</feature>
<dbReference type="Pfam" id="PF00013">
    <property type="entry name" value="KH_1"/>
    <property type="match status" value="1"/>
</dbReference>